<accession>A0ABT2SZ81</accession>
<gene>
    <name evidence="1" type="ORF">OCV77_02135</name>
</gene>
<keyword evidence="2" id="KW-1185">Reference proteome</keyword>
<dbReference type="Pfam" id="PF11007">
    <property type="entry name" value="CotJA"/>
    <property type="match status" value="1"/>
</dbReference>
<evidence type="ECO:0000313" key="2">
    <source>
        <dbReference type="Proteomes" id="UP001652432"/>
    </source>
</evidence>
<comment type="caution">
    <text evidence="1">The sequence shown here is derived from an EMBL/GenBank/DDBJ whole genome shotgun (WGS) entry which is preliminary data.</text>
</comment>
<dbReference type="InterPro" id="IPR020256">
    <property type="entry name" value="Spore_coat_CotJA"/>
</dbReference>
<protein>
    <submittedName>
        <fullName evidence="1">Spore coat associated protein CotJA</fullName>
    </submittedName>
</protein>
<organism evidence="1 2">
    <name type="scientific">Suilimivivens aceti</name>
    <dbReference type="NCBI Taxonomy" id="2981774"/>
    <lineage>
        <taxon>Bacteria</taxon>
        <taxon>Bacillati</taxon>
        <taxon>Bacillota</taxon>
        <taxon>Clostridia</taxon>
        <taxon>Lachnospirales</taxon>
        <taxon>Lachnospiraceae</taxon>
        <taxon>Suilimivivens</taxon>
    </lineage>
</organism>
<name>A0ABT2SZ81_9FIRM</name>
<dbReference type="Proteomes" id="UP001652432">
    <property type="component" value="Unassembled WGS sequence"/>
</dbReference>
<reference evidence="1 2" key="1">
    <citation type="journal article" date="2021" name="ISME Commun">
        <title>Automated analysis of genomic sequences facilitates high-throughput and comprehensive description of bacteria.</title>
        <authorList>
            <person name="Hitch T.C.A."/>
        </authorList>
    </citation>
    <scope>NUCLEOTIDE SEQUENCE [LARGE SCALE GENOMIC DNA]</scope>
    <source>
        <strain evidence="1 2">Sanger_18</strain>
    </source>
</reference>
<sequence length="57" mass="6817">MQDYSFNEYFERFPIAMAYVPWQHLTSIYEDLEEGYCNGTIFPELTKPFTGRRCVNP</sequence>
<proteinExistence type="predicted"/>
<evidence type="ECO:0000313" key="1">
    <source>
        <dbReference type="EMBL" id="MCU6743312.1"/>
    </source>
</evidence>
<dbReference type="RefSeq" id="WP_118797040.1">
    <property type="nucleotide sequence ID" value="NZ_JAOQKJ010000002.1"/>
</dbReference>
<dbReference type="EMBL" id="JAOQKJ010000002">
    <property type="protein sequence ID" value="MCU6743312.1"/>
    <property type="molecule type" value="Genomic_DNA"/>
</dbReference>